<keyword evidence="3" id="KW-1185">Reference proteome</keyword>
<evidence type="ECO:0000313" key="3">
    <source>
        <dbReference type="Proteomes" id="UP000295431"/>
    </source>
</evidence>
<protein>
    <submittedName>
        <fullName evidence="2">Formylglycine-generating enzyme family protein</fullName>
    </submittedName>
</protein>
<gene>
    <name evidence="2" type="ORF">E1284_25980</name>
</gene>
<dbReference type="OrthoDB" id="9768004at2"/>
<dbReference type="InterPro" id="IPR051043">
    <property type="entry name" value="Sulfatase_Mod_Factor_Kinase"/>
</dbReference>
<dbReference type="Pfam" id="PF03781">
    <property type="entry name" value="FGE-sulfatase"/>
    <property type="match status" value="1"/>
</dbReference>
<dbReference type="InterPro" id="IPR016187">
    <property type="entry name" value="CTDL_fold"/>
</dbReference>
<proteinExistence type="predicted"/>
<reference evidence="2 3" key="1">
    <citation type="submission" date="2019-03" db="EMBL/GenBank/DDBJ databases">
        <title>Draft genome sequences of novel Actinobacteria.</title>
        <authorList>
            <person name="Sahin N."/>
            <person name="Ay H."/>
            <person name="Saygin H."/>
        </authorList>
    </citation>
    <scope>NUCLEOTIDE SEQUENCE [LARGE SCALE GENOMIC DNA]</scope>
    <source>
        <strain evidence="2 3">DSM 45347</strain>
    </source>
</reference>
<dbReference type="InterPro" id="IPR042095">
    <property type="entry name" value="SUMF_sf"/>
</dbReference>
<dbReference type="Gene3D" id="3.90.1580.10">
    <property type="entry name" value="paralog of FGE (formylglycine-generating enzyme)"/>
    <property type="match status" value="1"/>
</dbReference>
<comment type="caution">
    <text evidence="2">The sequence shown here is derived from an EMBL/GenBank/DDBJ whole genome shotgun (WGS) entry which is preliminary data.</text>
</comment>
<dbReference type="EMBL" id="SMJW01000152">
    <property type="protein sequence ID" value="TDC11963.1"/>
    <property type="molecule type" value="Genomic_DNA"/>
</dbReference>
<dbReference type="SUPFAM" id="SSF56436">
    <property type="entry name" value="C-type lectin-like"/>
    <property type="match status" value="1"/>
</dbReference>
<evidence type="ECO:0000259" key="1">
    <source>
        <dbReference type="Pfam" id="PF03781"/>
    </source>
</evidence>
<sequence>MIALPGGTFRMGNEDADANPYDGEGPVRDVHVAPFEIDPHAVTNAEFAAFAEDTGYRTEAEHYGWSYVFKGLLTREAADAAPSPAGTPWWRAIEGAAWNHPEGPGSDVRDRGTHPVVHVSWNDAAAYAAWAGKRLPTEAEWEYAARGGLDQATYPWGDDLAPDGEVRCNIWRGSFPDHHEDRPGPVPVDAYAPNAYGLYNTVGNVWEWCADPFTPSGGARAMRGGSYLCHDSYCNRYRVAARTGNTPDSSTGNTGFRCAADA</sequence>
<dbReference type="InterPro" id="IPR005532">
    <property type="entry name" value="SUMF_dom"/>
</dbReference>
<organism evidence="2 3">
    <name type="scientific">Actinomadura bangladeshensis</name>
    <dbReference type="NCBI Taxonomy" id="453573"/>
    <lineage>
        <taxon>Bacteria</taxon>
        <taxon>Bacillati</taxon>
        <taxon>Actinomycetota</taxon>
        <taxon>Actinomycetes</taxon>
        <taxon>Streptosporangiales</taxon>
        <taxon>Thermomonosporaceae</taxon>
        <taxon>Actinomadura</taxon>
    </lineage>
</organism>
<dbReference type="AlphaFoldDB" id="A0A4R4NV32"/>
<dbReference type="PANTHER" id="PTHR23150:SF19">
    <property type="entry name" value="FORMYLGLYCINE-GENERATING ENZYME"/>
    <property type="match status" value="1"/>
</dbReference>
<name>A0A4R4NV32_9ACTN</name>
<evidence type="ECO:0000313" key="2">
    <source>
        <dbReference type="EMBL" id="TDC11963.1"/>
    </source>
</evidence>
<dbReference type="PANTHER" id="PTHR23150">
    <property type="entry name" value="SULFATASE MODIFYING FACTOR 1, 2"/>
    <property type="match status" value="1"/>
</dbReference>
<accession>A0A4R4NV32</accession>
<dbReference type="Proteomes" id="UP000295431">
    <property type="component" value="Unassembled WGS sequence"/>
</dbReference>
<feature type="domain" description="Sulfatase-modifying factor enzyme-like" evidence="1">
    <location>
        <begin position="1"/>
        <end position="259"/>
    </location>
</feature>
<dbReference type="GO" id="GO:0120147">
    <property type="term" value="F:formylglycine-generating oxidase activity"/>
    <property type="evidence" value="ECO:0007669"/>
    <property type="project" value="TreeGrafter"/>
</dbReference>